<dbReference type="SUPFAM" id="SSF69318">
    <property type="entry name" value="Integrin alpha N-terminal domain"/>
    <property type="match status" value="1"/>
</dbReference>
<proteinExistence type="predicted"/>
<dbReference type="InterPro" id="IPR013517">
    <property type="entry name" value="FG-GAP"/>
</dbReference>
<dbReference type="PANTHER" id="PTHR46580:SF2">
    <property type="entry name" value="MAM DOMAIN-CONTAINING PROTEIN"/>
    <property type="match status" value="1"/>
</dbReference>
<accession>A0ABW2H949</accession>
<dbReference type="EMBL" id="JBHTAC010000050">
    <property type="protein sequence ID" value="MFC7247114.1"/>
    <property type="molecule type" value="Genomic_DNA"/>
</dbReference>
<sequence length="542" mass="57086">MAAIAGLTLGVVVAGASPAQALTLEEAGKVIEYAQKAYEIYKGLQGGPTELELATERVLDAVADARDAIISEVDGIGAADVRACTNSAVADVENLPVMSTTLLESFATNATLCTNLAAQYINAFSDRSAVNDVAFAMNTVGPLALIARSRLNLSSATLTSQIAAANSANIQRLTPACTATPVSEGGRIREYRQRCVAFHGEEVRYVTISQATNFTAAITKLMAITSHAQSVAVLPVLNRPASARQIDVLWGKADRSQSLIWRVNEVGQVPVTKSTSSVHGGQVIAAGDFNGDGHGDVLTRAADHGIWVTYLRDGSVVGAPAFQHTMVGAVVGGVGDFDGDKSADVLWRLSGGQLQIWFSGTKDRVATPSRDNLGAPLDAAWQIKGAGDFNGNGRADILLRHSNGQTAIWYMSGALHVGTITPGTTDEMGVWQIAGVGDFDADGHADTLWLSVNGEMGISRKGHVNLFPATPGGPIPAAMKVKAVADVNRDGHSDIVWQHETTKQVYIWFMINGVYVSQSNPGHGDNVWQLEAVLTRPPGPAV</sequence>
<dbReference type="Gene3D" id="2.130.10.130">
    <property type="entry name" value="Integrin alpha, N-terminal"/>
    <property type="match status" value="1"/>
</dbReference>
<evidence type="ECO:0000256" key="1">
    <source>
        <dbReference type="ARBA" id="ARBA00022729"/>
    </source>
</evidence>
<name>A0ABW2H949_9ACTN</name>
<reference evidence="4" key="1">
    <citation type="journal article" date="2019" name="Int. J. Syst. Evol. Microbiol.">
        <title>The Global Catalogue of Microorganisms (GCM) 10K type strain sequencing project: providing services to taxonomists for standard genome sequencing and annotation.</title>
        <authorList>
            <consortium name="The Broad Institute Genomics Platform"/>
            <consortium name="The Broad Institute Genome Sequencing Center for Infectious Disease"/>
            <person name="Wu L."/>
            <person name="Ma J."/>
        </authorList>
    </citation>
    <scope>NUCLEOTIDE SEQUENCE [LARGE SCALE GENOMIC DNA]</scope>
    <source>
        <strain evidence="4">CGMCC 1.9106</strain>
    </source>
</reference>
<dbReference type="InterPro" id="IPR028994">
    <property type="entry name" value="Integrin_alpha_N"/>
</dbReference>
<evidence type="ECO:0000313" key="3">
    <source>
        <dbReference type="EMBL" id="MFC7247114.1"/>
    </source>
</evidence>
<evidence type="ECO:0000256" key="2">
    <source>
        <dbReference type="SAM" id="SignalP"/>
    </source>
</evidence>
<evidence type="ECO:0000313" key="4">
    <source>
        <dbReference type="Proteomes" id="UP001596392"/>
    </source>
</evidence>
<comment type="caution">
    <text evidence="3">The sequence shown here is derived from an EMBL/GenBank/DDBJ whole genome shotgun (WGS) entry which is preliminary data.</text>
</comment>
<keyword evidence="1 2" id="KW-0732">Signal</keyword>
<dbReference type="RefSeq" id="WP_376809870.1">
    <property type="nucleotide sequence ID" value="NZ_JBHTAC010000050.1"/>
</dbReference>
<keyword evidence="4" id="KW-1185">Reference proteome</keyword>
<dbReference type="Pfam" id="PF13517">
    <property type="entry name" value="FG-GAP_3"/>
    <property type="match status" value="1"/>
</dbReference>
<feature type="signal peptide" evidence="2">
    <location>
        <begin position="1"/>
        <end position="21"/>
    </location>
</feature>
<gene>
    <name evidence="3" type="ORF">ACFQO7_31955</name>
</gene>
<organism evidence="3 4">
    <name type="scientific">Catellatospora aurea</name>
    <dbReference type="NCBI Taxonomy" id="1337874"/>
    <lineage>
        <taxon>Bacteria</taxon>
        <taxon>Bacillati</taxon>
        <taxon>Actinomycetota</taxon>
        <taxon>Actinomycetes</taxon>
        <taxon>Micromonosporales</taxon>
        <taxon>Micromonosporaceae</taxon>
        <taxon>Catellatospora</taxon>
    </lineage>
</organism>
<dbReference type="Proteomes" id="UP001596392">
    <property type="component" value="Unassembled WGS sequence"/>
</dbReference>
<protein>
    <submittedName>
        <fullName evidence="3">FG-GAP repeat domain-containing protein</fullName>
    </submittedName>
</protein>
<feature type="chain" id="PRO_5045457531" evidence="2">
    <location>
        <begin position="22"/>
        <end position="542"/>
    </location>
</feature>
<dbReference type="PANTHER" id="PTHR46580">
    <property type="entry name" value="SENSOR KINASE-RELATED"/>
    <property type="match status" value="1"/>
</dbReference>